<dbReference type="InterPro" id="IPR005182">
    <property type="entry name" value="YdbS-like_PH"/>
</dbReference>
<organism evidence="3 4">
    <name type="scientific">Candidatus Magasanikbacteria bacterium GW2011_GWC2_34_16</name>
    <dbReference type="NCBI Taxonomy" id="1619045"/>
    <lineage>
        <taxon>Bacteria</taxon>
        <taxon>Candidatus Magasanikiibacteriota</taxon>
    </lineage>
</organism>
<accession>A0A0G0D8F8</accession>
<evidence type="ECO:0000256" key="1">
    <source>
        <dbReference type="SAM" id="Phobius"/>
    </source>
</evidence>
<name>A0A0G0D8F8_9BACT</name>
<feature type="domain" description="YdbS-like PH" evidence="2">
    <location>
        <begin position="92"/>
        <end position="163"/>
    </location>
</feature>
<reference evidence="3 4" key="1">
    <citation type="journal article" date="2015" name="Nature">
        <title>rRNA introns, odd ribosomes, and small enigmatic genomes across a large radiation of phyla.</title>
        <authorList>
            <person name="Brown C.T."/>
            <person name="Hug L.A."/>
            <person name="Thomas B.C."/>
            <person name="Sharon I."/>
            <person name="Castelle C.J."/>
            <person name="Singh A."/>
            <person name="Wilkins M.J."/>
            <person name="Williams K.H."/>
            <person name="Banfield J.F."/>
        </authorList>
    </citation>
    <scope>NUCLEOTIDE SEQUENCE [LARGE SCALE GENOMIC DNA]</scope>
</reference>
<keyword evidence="1" id="KW-1133">Transmembrane helix</keyword>
<sequence>MQIDSVIHLKSYEQIKLLLRRHAITFLPLIGIFIILLLMPIGVYFLINAIFPTFLTNTITYTLMVLFASIYYLSIYLFFYSYFVTFYLDLWIITNDRLVDIRQVTLFARTIAEIDLYQIQDISSDVSGFFPSLFNYGNVSIQTAGTIPKCILYNVPDPHHIRQVILELSAKDKDYHNK</sequence>
<evidence type="ECO:0000313" key="3">
    <source>
        <dbReference type="EMBL" id="KKP59560.1"/>
    </source>
</evidence>
<feature type="transmembrane region" description="Helical" evidence="1">
    <location>
        <begin position="26"/>
        <end position="47"/>
    </location>
</feature>
<dbReference type="Pfam" id="PF03703">
    <property type="entry name" value="bPH_2"/>
    <property type="match status" value="1"/>
</dbReference>
<protein>
    <recommendedName>
        <fullName evidence="2">YdbS-like PH domain-containing protein</fullName>
    </recommendedName>
</protein>
<dbReference type="AlphaFoldDB" id="A0A0G0D8F8"/>
<dbReference type="EMBL" id="LBPO01000001">
    <property type="protein sequence ID" value="KKP59560.1"/>
    <property type="molecule type" value="Genomic_DNA"/>
</dbReference>
<gene>
    <name evidence="3" type="ORF">UR53_C0001G0060</name>
</gene>
<comment type="caution">
    <text evidence="3">The sequence shown here is derived from an EMBL/GenBank/DDBJ whole genome shotgun (WGS) entry which is preliminary data.</text>
</comment>
<dbReference type="PANTHER" id="PTHR37938:SF1">
    <property type="entry name" value="BLL0215 PROTEIN"/>
    <property type="match status" value="1"/>
</dbReference>
<keyword evidence="1" id="KW-0472">Membrane</keyword>
<dbReference type="Proteomes" id="UP000034927">
    <property type="component" value="Unassembled WGS sequence"/>
</dbReference>
<evidence type="ECO:0000313" key="4">
    <source>
        <dbReference type="Proteomes" id="UP000034927"/>
    </source>
</evidence>
<feature type="transmembrane region" description="Helical" evidence="1">
    <location>
        <begin position="59"/>
        <end position="88"/>
    </location>
</feature>
<proteinExistence type="predicted"/>
<evidence type="ECO:0000259" key="2">
    <source>
        <dbReference type="Pfam" id="PF03703"/>
    </source>
</evidence>
<keyword evidence="1" id="KW-0812">Transmembrane</keyword>
<dbReference type="PANTHER" id="PTHR37938">
    <property type="entry name" value="BLL0215 PROTEIN"/>
    <property type="match status" value="1"/>
</dbReference>